<sequence>MSERTDPAEPSTLIVELEDGSELDDILELEATVLVDFYADWCGPCQLMEGTVEAVAEAVDAPVVKVDVDAFPQVAARFDVSSIPTFIGFTQSEPSDRLIGMQDEESVRQLVD</sequence>
<dbReference type="OrthoDB" id="35385at2157"/>
<keyword evidence="8" id="KW-0614">Plasmid</keyword>
<dbReference type="Pfam" id="PF00085">
    <property type="entry name" value="Thioredoxin"/>
    <property type="match status" value="1"/>
</dbReference>
<evidence type="ECO:0000256" key="4">
    <source>
        <dbReference type="ARBA" id="ARBA00023284"/>
    </source>
</evidence>
<keyword evidence="3 6" id="KW-1015">Disulfide bond</keyword>
<evidence type="ECO:0000313" key="8">
    <source>
        <dbReference type="EMBL" id="QFU84725.1"/>
    </source>
</evidence>
<dbReference type="GO" id="GO:0005737">
    <property type="term" value="C:cytoplasm"/>
    <property type="evidence" value="ECO:0007669"/>
    <property type="project" value="TreeGrafter"/>
</dbReference>
<evidence type="ECO:0000259" key="7">
    <source>
        <dbReference type="PROSITE" id="PS51352"/>
    </source>
</evidence>
<accession>A0A5P9P9B5</accession>
<dbReference type="PRINTS" id="PR00421">
    <property type="entry name" value="THIOREDOXIN"/>
</dbReference>
<dbReference type="RefSeq" id="WP_152944284.1">
    <property type="nucleotide sequence ID" value="NZ_CP045490.1"/>
</dbReference>
<dbReference type="PROSITE" id="PS00194">
    <property type="entry name" value="THIOREDOXIN_1"/>
    <property type="match status" value="1"/>
</dbReference>
<evidence type="ECO:0000313" key="9">
    <source>
        <dbReference type="Proteomes" id="UP000326170"/>
    </source>
</evidence>
<keyword evidence="2" id="KW-0249">Electron transport</keyword>
<evidence type="ECO:0000256" key="3">
    <source>
        <dbReference type="ARBA" id="ARBA00023157"/>
    </source>
</evidence>
<dbReference type="AlphaFoldDB" id="A0A5P9P9B5"/>
<dbReference type="PANTHER" id="PTHR45663">
    <property type="entry name" value="GEO12009P1"/>
    <property type="match status" value="1"/>
</dbReference>
<dbReference type="Proteomes" id="UP000326170">
    <property type="component" value="Plasmid unnamed2"/>
</dbReference>
<dbReference type="InterPro" id="IPR005746">
    <property type="entry name" value="Thioredoxin"/>
</dbReference>
<dbReference type="CDD" id="cd02947">
    <property type="entry name" value="TRX_family"/>
    <property type="match status" value="1"/>
</dbReference>
<feature type="site" description="Contributes to redox potential value" evidence="5">
    <location>
        <position position="44"/>
    </location>
</feature>
<gene>
    <name evidence="8" type="ORF">GCU68_19600</name>
</gene>
<geneLocation type="plasmid" evidence="8 9">
    <name>unnamed2</name>
</geneLocation>
<feature type="domain" description="Thioredoxin" evidence="7">
    <location>
        <begin position="2"/>
        <end position="112"/>
    </location>
</feature>
<feature type="active site" description="Nucleophile" evidence="5">
    <location>
        <position position="42"/>
    </location>
</feature>
<dbReference type="KEGG" id="nas:GCU68_19600"/>
<dbReference type="InterPro" id="IPR013766">
    <property type="entry name" value="Thioredoxin_domain"/>
</dbReference>
<evidence type="ECO:0000256" key="2">
    <source>
        <dbReference type="ARBA" id="ARBA00022982"/>
    </source>
</evidence>
<dbReference type="InterPro" id="IPR036249">
    <property type="entry name" value="Thioredoxin-like_sf"/>
</dbReference>
<dbReference type="Gene3D" id="3.40.30.10">
    <property type="entry name" value="Glutaredoxin"/>
    <property type="match status" value="1"/>
</dbReference>
<evidence type="ECO:0000256" key="1">
    <source>
        <dbReference type="ARBA" id="ARBA00022448"/>
    </source>
</evidence>
<dbReference type="EMBL" id="CP045490">
    <property type="protein sequence ID" value="QFU84725.1"/>
    <property type="molecule type" value="Genomic_DNA"/>
</dbReference>
<name>A0A5P9P9B5_9EURY</name>
<protein>
    <submittedName>
        <fullName evidence="8">Thioredoxin</fullName>
    </submittedName>
</protein>
<dbReference type="PIRSF" id="PIRSF000077">
    <property type="entry name" value="Thioredoxin"/>
    <property type="match status" value="1"/>
</dbReference>
<dbReference type="InterPro" id="IPR017937">
    <property type="entry name" value="Thioredoxin_CS"/>
</dbReference>
<keyword evidence="9" id="KW-1185">Reference proteome</keyword>
<proteinExistence type="predicted"/>
<feature type="disulfide bond" description="Redox-active" evidence="6">
    <location>
        <begin position="42"/>
        <end position="45"/>
    </location>
</feature>
<evidence type="ECO:0000256" key="5">
    <source>
        <dbReference type="PIRSR" id="PIRSR000077-1"/>
    </source>
</evidence>
<dbReference type="GeneID" id="42303265"/>
<organism evidence="8 9">
    <name type="scientific">Natronorubrum aibiense</name>
    <dbReference type="NCBI Taxonomy" id="348826"/>
    <lineage>
        <taxon>Archaea</taxon>
        <taxon>Methanobacteriati</taxon>
        <taxon>Methanobacteriota</taxon>
        <taxon>Stenosarchaea group</taxon>
        <taxon>Halobacteria</taxon>
        <taxon>Halobacteriales</taxon>
        <taxon>Natrialbaceae</taxon>
        <taxon>Natronorubrum</taxon>
    </lineage>
</organism>
<feature type="active site" description="Nucleophile" evidence="5">
    <location>
        <position position="45"/>
    </location>
</feature>
<dbReference type="PROSITE" id="PS51352">
    <property type="entry name" value="THIOREDOXIN_2"/>
    <property type="match status" value="1"/>
</dbReference>
<evidence type="ECO:0000256" key="6">
    <source>
        <dbReference type="PIRSR" id="PIRSR000077-4"/>
    </source>
</evidence>
<keyword evidence="1" id="KW-0813">Transport</keyword>
<feature type="site" description="Contributes to redox potential value" evidence="5">
    <location>
        <position position="43"/>
    </location>
</feature>
<dbReference type="SUPFAM" id="SSF52833">
    <property type="entry name" value="Thioredoxin-like"/>
    <property type="match status" value="1"/>
</dbReference>
<keyword evidence="4 6" id="KW-0676">Redox-active center</keyword>
<feature type="site" description="Deprotonates C-terminal active site Cys" evidence="5">
    <location>
        <position position="36"/>
    </location>
</feature>
<dbReference type="GO" id="GO:0015035">
    <property type="term" value="F:protein-disulfide reductase activity"/>
    <property type="evidence" value="ECO:0007669"/>
    <property type="project" value="InterPro"/>
</dbReference>
<reference evidence="8 9" key="1">
    <citation type="journal article" date="2007" name="Int. J. Syst. Evol. Microbiol.">
        <title>Natronorubrum sulfidifaciens sp. nov., an extremely haloalkaliphilic archaeon isolated from Aiding salt lake in Xin-Jiang, China.</title>
        <authorList>
            <person name="Cui H.L."/>
            <person name="Tohty D."/>
            <person name="Liu H.C."/>
            <person name="Liu S.J."/>
            <person name="Oren A."/>
            <person name="Zhou P.J."/>
        </authorList>
    </citation>
    <scope>NUCLEOTIDE SEQUENCE [LARGE SCALE GENOMIC DNA]</scope>
    <source>
        <strain evidence="8 9">7-3</strain>
        <plasmid evidence="8">unnamed2</plasmid>
    </source>
</reference>
<dbReference type="PANTHER" id="PTHR45663:SF11">
    <property type="entry name" value="GEO12009P1"/>
    <property type="match status" value="1"/>
</dbReference>